<reference evidence="6 7" key="1">
    <citation type="submission" date="2016-12" db="EMBL/GenBank/DDBJ databases">
        <title>Draft genome sequences of strains Salinicola socius SMB35, Salinicola sp. MH3R3-1 and Chromohalobacter sp. SMB17 from the Verkhnekamsk potash mining region of Russia.</title>
        <authorList>
            <person name="Mavrodi D.V."/>
            <person name="Olsson B.E."/>
            <person name="Korsakova E.S."/>
            <person name="Pyankova A."/>
            <person name="Mavrodi O.V."/>
            <person name="Plotnikova E.G."/>
        </authorList>
    </citation>
    <scope>NUCLEOTIDE SEQUENCE [LARGE SCALE GENOMIC DNA]</scope>
    <source>
        <strain evidence="6 7">SMB35</strain>
    </source>
</reference>
<dbReference type="GO" id="GO:0006351">
    <property type="term" value="P:DNA-templated transcription"/>
    <property type="evidence" value="ECO:0007669"/>
    <property type="project" value="TreeGrafter"/>
</dbReference>
<keyword evidence="3" id="KW-0238">DNA-binding</keyword>
<evidence type="ECO:0000256" key="2">
    <source>
        <dbReference type="ARBA" id="ARBA00023015"/>
    </source>
</evidence>
<dbReference type="InterPro" id="IPR036390">
    <property type="entry name" value="WH_DNA-bd_sf"/>
</dbReference>
<dbReference type="InterPro" id="IPR058163">
    <property type="entry name" value="LysR-type_TF_proteobact-type"/>
</dbReference>
<evidence type="ECO:0000256" key="3">
    <source>
        <dbReference type="ARBA" id="ARBA00023125"/>
    </source>
</evidence>
<evidence type="ECO:0000313" key="6">
    <source>
        <dbReference type="EMBL" id="OLO04640.1"/>
    </source>
</evidence>
<dbReference type="Gene3D" id="3.40.190.290">
    <property type="match status" value="1"/>
</dbReference>
<evidence type="ECO:0000313" key="7">
    <source>
        <dbReference type="Proteomes" id="UP000186878"/>
    </source>
</evidence>
<dbReference type="PROSITE" id="PS50931">
    <property type="entry name" value="HTH_LYSR"/>
    <property type="match status" value="1"/>
</dbReference>
<dbReference type="PANTHER" id="PTHR30537:SF72">
    <property type="entry name" value="LYSR FAMILY TRANSCRIPTIONAL REGULATOR"/>
    <property type="match status" value="1"/>
</dbReference>
<comment type="similarity">
    <text evidence="1">Belongs to the LysR transcriptional regulatory family.</text>
</comment>
<dbReference type="GO" id="GO:0003700">
    <property type="term" value="F:DNA-binding transcription factor activity"/>
    <property type="evidence" value="ECO:0007669"/>
    <property type="project" value="InterPro"/>
</dbReference>
<organism evidence="6 7">
    <name type="scientific">Salinicola socius</name>
    <dbReference type="NCBI Taxonomy" id="404433"/>
    <lineage>
        <taxon>Bacteria</taxon>
        <taxon>Pseudomonadati</taxon>
        <taxon>Pseudomonadota</taxon>
        <taxon>Gammaproteobacteria</taxon>
        <taxon>Oceanospirillales</taxon>
        <taxon>Halomonadaceae</taxon>
        <taxon>Salinicola</taxon>
    </lineage>
</organism>
<name>A0A1Q8ST68_9GAMM</name>
<dbReference type="InterPro" id="IPR005119">
    <property type="entry name" value="LysR_subst-bd"/>
</dbReference>
<dbReference type="FunFam" id="1.10.10.10:FF:000001">
    <property type="entry name" value="LysR family transcriptional regulator"/>
    <property type="match status" value="1"/>
</dbReference>
<proteinExistence type="inferred from homology"/>
<comment type="caution">
    <text evidence="6">The sequence shown here is derived from an EMBL/GenBank/DDBJ whole genome shotgun (WGS) entry which is preliminary data.</text>
</comment>
<keyword evidence="4" id="KW-0804">Transcription</keyword>
<dbReference type="Gene3D" id="1.10.10.10">
    <property type="entry name" value="Winged helix-like DNA-binding domain superfamily/Winged helix DNA-binding domain"/>
    <property type="match status" value="1"/>
</dbReference>
<dbReference type="STRING" id="404433.BTW07_07445"/>
<dbReference type="SUPFAM" id="SSF46785">
    <property type="entry name" value="Winged helix' DNA-binding domain"/>
    <property type="match status" value="1"/>
</dbReference>
<sequence>MDRFEAMTLFVRIVESGSFTRAANALDIPRATATLTIQQLEARLGVRLLERTTRQVRPTPDGEAFHERCVHLLAELEDAEAILQPVADNPRGVLRVELHGTHASRIVLPRLEAFHARYPALELVITTGDRRVDLVGEGIDCAVRSGEPEDSSLVARRLATLEQVICASPAYLERMGTPSTPDRLRHHHGIHFVSGSSAPDRTLDLIVDGKTRAFTTGGWLTVNDAESYVTSALEGFGLIQLPHFRLASHLARGELVEILSGWKKATLPLYAVYPQRRQLSPRVRVFLEWLTTIYGACFGDSDQATSTNRDTPASRKLSED</sequence>
<protein>
    <submittedName>
        <fullName evidence="6">LysR family transcriptional regulator</fullName>
    </submittedName>
</protein>
<keyword evidence="7" id="KW-1185">Reference proteome</keyword>
<dbReference type="Pfam" id="PF00126">
    <property type="entry name" value="HTH_1"/>
    <property type="match status" value="1"/>
</dbReference>
<dbReference type="RefSeq" id="WP_075569541.1">
    <property type="nucleotide sequence ID" value="NZ_MSDO01000009.1"/>
</dbReference>
<gene>
    <name evidence="6" type="ORF">BTW07_07445</name>
</gene>
<dbReference type="FunFam" id="3.40.190.290:FF:000001">
    <property type="entry name" value="Transcriptional regulator, LysR family"/>
    <property type="match status" value="1"/>
</dbReference>
<dbReference type="InterPro" id="IPR036388">
    <property type="entry name" value="WH-like_DNA-bd_sf"/>
</dbReference>
<evidence type="ECO:0000259" key="5">
    <source>
        <dbReference type="PROSITE" id="PS50931"/>
    </source>
</evidence>
<dbReference type="InterPro" id="IPR000847">
    <property type="entry name" value="LysR_HTH_N"/>
</dbReference>
<dbReference type="Pfam" id="PF03466">
    <property type="entry name" value="LysR_substrate"/>
    <property type="match status" value="1"/>
</dbReference>
<dbReference type="AlphaFoldDB" id="A0A1Q8ST68"/>
<dbReference type="SUPFAM" id="SSF53850">
    <property type="entry name" value="Periplasmic binding protein-like II"/>
    <property type="match status" value="1"/>
</dbReference>
<dbReference type="Proteomes" id="UP000186878">
    <property type="component" value="Unassembled WGS sequence"/>
</dbReference>
<dbReference type="OrthoDB" id="9815676at2"/>
<dbReference type="EMBL" id="MSDO01000009">
    <property type="protein sequence ID" value="OLO04640.1"/>
    <property type="molecule type" value="Genomic_DNA"/>
</dbReference>
<feature type="domain" description="HTH lysR-type" evidence="5">
    <location>
        <begin position="1"/>
        <end position="59"/>
    </location>
</feature>
<dbReference type="PANTHER" id="PTHR30537">
    <property type="entry name" value="HTH-TYPE TRANSCRIPTIONAL REGULATOR"/>
    <property type="match status" value="1"/>
</dbReference>
<keyword evidence="2" id="KW-0805">Transcription regulation</keyword>
<dbReference type="CDD" id="cd08472">
    <property type="entry name" value="PBP2_CrgA_like_3"/>
    <property type="match status" value="1"/>
</dbReference>
<evidence type="ECO:0000256" key="1">
    <source>
        <dbReference type="ARBA" id="ARBA00009437"/>
    </source>
</evidence>
<evidence type="ECO:0000256" key="4">
    <source>
        <dbReference type="ARBA" id="ARBA00023163"/>
    </source>
</evidence>
<dbReference type="GO" id="GO:0043565">
    <property type="term" value="F:sequence-specific DNA binding"/>
    <property type="evidence" value="ECO:0007669"/>
    <property type="project" value="TreeGrafter"/>
</dbReference>
<accession>A0A1Q8ST68</accession>